<gene>
    <name evidence="2" type="ORF">LCGC14_1474840</name>
</gene>
<keyword evidence="1" id="KW-0812">Transmembrane</keyword>
<organism evidence="2">
    <name type="scientific">marine sediment metagenome</name>
    <dbReference type="NCBI Taxonomy" id="412755"/>
    <lineage>
        <taxon>unclassified sequences</taxon>
        <taxon>metagenomes</taxon>
        <taxon>ecological metagenomes</taxon>
    </lineage>
</organism>
<accession>A0A0F9JX74</accession>
<comment type="caution">
    <text evidence="2">The sequence shown here is derived from an EMBL/GenBank/DDBJ whole genome shotgun (WGS) entry which is preliminary data.</text>
</comment>
<feature type="transmembrane region" description="Helical" evidence="1">
    <location>
        <begin position="6"/>
        <end position="22"/>
    </location>
</feature>
<name>A0A0F9JX74_9ZZZZ</name>
<evidence type="ECO:0000313" key="2">
    <source>
        <dbReference type="EMBL" id="KKM67071.1"/>
    </source>
</evidence>
<dbReference type="EMBL" id="LAZR01010414">
    <property type="protein sequence ID" value="KKM67071.1"/>
    <property type="molecule type" value="Genomic_DNA"/>
</dbReference>
<evidence type="ECO:0000256" key="1">
    <source>
        <dbReference type="SAM" id="Phobius"/>
    </source>
</evidence>
<keyword evidence="1" id="KW-0472">Membrane</keyword>
<proteinExistence type="predicted"/>
<sequence>MKRKYIYLTIVLIVVIVLYILTRGHISAKSHKAHFHSNLENSVDINKINLDKAAFININQNDLQKTSKTAKILIVIAFFKR</sequence>
<keyword evidence="1" id="KW-1133">Transmembrane helix</keyword>
<dbReference type="AlphaFoldDB" id="A0A0F9JX74"/>
<protein>
    <submittedName>
        <fullName evidence="2">Uncharacterized protein</fullName>
    </submittedName>
</protein>
<reference evidence="2" key="1">
    <citation type="journal article" date="2015" name="Nature">
        <title>Complex archaea that bridge the gap between prokaryotes and eukaryotes.</title>
        <authorList>
            <person name="Spang A."/>
            <person name="Saw J.H."/>
            <person name="Jorgensen S.L."/>
            <person name="Zaremba-Niedzwiedzka K."/>
            <person name="Martijn J."/>
            <person name="Lind A.E."/>
            <person name="van Eijk R."/>
            <person name="Schleper C."/>
            <person name="Guy L."/>
            <person name="Ettema T.J."/>
        </authorList>
    </citation>
    <scope>NUCLEOTIDE SEQUENCE</scope>
</reference>